<dbReference type="EMBL" id="JYFE01000081">
    <property type="protein sequence ID" value="KIT14221.1"/>
    <property type="molecule type" value="Genomic_DNA"/>
</dbReference>
<comment type="caution">
    <text evidence="2">The sequence shown here is derived from an EMBL/GenBank/DDBJ whole genome shotgun (WGS) entry which is preliminary data.</text>
</comment>
<feature type="transmembrane region" description="Helical" evidence="1">
    <location>
        <begin position="38"/>
        <end position="58"/>
    </location>
</feature>
<evidence type="ECO:0000256" key="1">
    <source>
        <dbReference type="SAM" id="Phobius"/>
    </source>
</evidence>
<proteinExistence type="predicted"/>
<keyword evidence="3" id="KW-1185">Reference proteome</keyword>
<dbReference type="RefSeq" id="WP_043920768.1">
    <property type="nucleotide sequence ID" value="NZ_FZPF01000001.1"/>
</dbReference>
<dbReference type="PATRIC" id="fig|935700.4.peg.4138"/>
<evidence type="ECO:0000313" key="3">
    <source>
        <dbReference type="Proteomes" id="UP000032232"/>
    </source>
</evidence>
<feature type="transmembrane region" description="Helical" evidence="1">
    <location>
        <begin position="98"/>
        <end position="118"/>
    </location>
</feature>
<reference evidence="2 3" key="1">
    <citation type="submission" date="2015-02" db="EMBL/GenBank/DDBJ databases">
        <title>Genome Sequence of Jannaschia aquimarina DSM28248, a member of the Roseobacter clade.</title>
        <authorList>
            <person name="Voget S."/>
            <person name="Daniel R."/>
        </authorList>
    </citation>
    <scope>NUCLEOTIDE SEQUENCE [LARGE SCALE GENOMIC DNA]</scope>
    <source>
        <strain evidence="2 3">GSW-M26</strain>
    </source>
</reference>
<keyword evidence="1" id="KW-0812">Transmembrane</keyword>
<organism evidence="2 3">
    <name type="scientific">Jannaschia aquimarina</name>
    <dbReference type="NCBI Taxonomy" id="935700"/>
    <lineage>
        <taxon>Bacteria</taxon>
        <taxon>Pseudomonadati</taxon>
        <taxon>Pseudomonadota</taxon>
        <taxon>Alphaproteobacteria</taxon>
        <taxon>Rhodobacterales</taxon>
        <taxon>Roseobacteraceae</taxon>
        <taxon>Jannaschia</taxon>
    </lineage>
</organism>
<keyword evidence="1" id="KW-1133">Transmembrane helix</keyword>
<sequence length="124" mass="12960">MRFVFLVLLGLVFLNAASIVLSVERLARLPEGGWQLGGFRVVGAGAALLVVSTAVAMWQVARRVPLSGWLVLAYPTGAILYLAGSARAMLGITGGDALTIGWLAILALLHIVAAFPLLRAQPPG</sequence>
<keyword evidence="1" id="KW-0472">Membrane</keyword>
<evidence type="ECO:0000313" key="2">
    <source>
        <dbReference type="EMBL" id="KIT14221.1"/>
    </source>
</evidence>
<feature type="transmembrane region" description="Helical" evidence="1">
    <location>
        <begin position="70"/>
        <end position="92"/>
    </location>
</feature>
<accession>A0A0D1EBC7</accession>
<dbReference type="Proteomes" id="UP000032232">
    <property type="component" value="Unassembled WGS sequence"/>
</dbReference>
<dbReference type="STRING" id="935700.jaqu_40150"/>
<dbReference type="AlphaFoldDB" id="A0A0D1EBC7"/>
<gene>
    <name evidence="2" type="ORF">jaqu_40150</name>
</gene>
<protein>
    <submittedName>
        <fullName evidence="2">Uncharacterized protein</fullName>
    </submittedName>
</protein>
<name>A0A0D1EBC7_9RHOB</name>